<keyword evidence="6" id="KW-0539">Nucleus</keyword>
<dbReference type="EMBL" id="CH940650">
    <property type="protein sequence ID" value="EDW67495.1"/>
    <property type="molecule type" value="Genomic_DNA"/>
</dbReference>
<feature type="compositionally biased region" description="Basic residues" evidence="9">
    <location>
        <begin position="565"/>
        <end position="576"/>
    </location>
</feature>
<feature type="compositionally biased region" description="Acidic residues" evidence="9">
    <location>
        <begin position="781"/>
        <end position="792"/>
    </location>
</feature>
<proteinExistence type="predicted"/>
<feature type="binding site" evidence="8">
    <location>
        <position position="71"/>
    </location>
    <ligand>
        <name>Zn(2+)</name>
        <dbReference type="ChEBI" id="CHEBI:29105"/>
    </ligand>
</feature>
<dbReference type="PROSITE" id="PS50157">
    <property type="entry name" value="ZINC_FINGER_C2H2_2"/>
    <property type="match status" value="2"/>
</dbReference>
<evidence type="ECO:0000256" key="8">
    <source>
        <dbReference type="PROSITE-ProRule" id="PRU01263"/>
    </source>
</evidence>
<feature type="domain" description="ZAD" evidence="11">
    <location>
        <begin position="18"/>
        <end position="98"/>
    </location>
</feature>
<dbReference type="eggNOG" id="KOG1721">
    <property type="taxonomic scope" value="Eukaryota"/>
</dbReference>
<dbReference type="SMART" id="SM00868">
    <property type="entry name" value="zf-AD"/>
    <property type="match status" value="1"/>
</dbReference>
<evidence type="ECO:0000259" key="10">
    <source>
        <dbReference type="PROSITE" id="PS50157"/>
    </source>
</evidence>
<keyword evidence="13" id="KW-1185">Reference proteome</keyword>
<dbReference type="FunCoup" id="B4M184">
    <property type="interactions" value="114"/>
</dbReference>
<feature type="compositionally biased region" description="Acidic residues" evidence="9">
    <location>
        <begin position="857"/>
        <end position="887"/>
    </location>
</feature>
<dbReference type="OMA" id="GMGLTCD"/>
<feature type="compositionally biased region" description="Low complexity" evidence="9">
    <location>
        <begin position="1202"/>
        <end position="1213"/>
    </location>
</feature>
<evidence type="ECO:0000256" key="6">
    <source>
        <dbReference type="ARBA" id="ARBA00023242"/>
    </source>
</evidence>
<dbReference type="PROSITE" id="PS51915">
    <property type="entry name" value="ZAD"/>
    <property type="match status" value="1"/>
</dbReference>
<dbReference type="STRING" id="7244.B4M184"/>
<feature type="region of interest" description="Disordered" evidence="9">
    <location>
        <begin position="1157"/>
        <end position="1231"/>
    </location>
</feature>
<dbReference type="PROSITE" id="PS00028">
    <property type="entry name" value="ZINC_FINGER_C2H2_1"/>
    <property type="match status" value="2"/>
</dbReference>
<feature type="binding site" evidence="8">
    <location>
        <position position="74"/>
    </location>
    <ligand>
        <name>Zn(2+)</name>
        <dbReference type="ChEBI" id="CHEBI:29105"/>
    </ligand>
</feature>
<feature type="region of interest" description="Disordered" evidence="9">
    <location>
        <begin position="1051"/>
        <end position="1086"/>
    </location>
</feature>
<dbReference type="PhylomeDB" id="B4M184"/>
<dbReference type="Gene3D" id="3.30.160.60">
    <property type="entry name" value="Classic Zinc Finger"/>
    <property type="match status" value="2"/>
</dbReference>
<feature type="region of interest" description="Disordered" evidence="9">
    <location>
        <begin position="981"/>
        <end position="1038"/>
    </location>
</feature>
<dbReference type="eggNOG" id="KOG1181">
    <property type="taxonomic scope" value="Eukaryota"/>
</dbReference>
<dbReference type="SMART" id="SM00355">
    <property type="entry name" value="ZnF_C2H2"/>
    <property type="match status" value="3"/>
</dbReference>
<feature type="region of interest" description="Disordered" evidence="9">
    <location>
        <begin position="846"/>
        <end position="926"/>
    </location>
</feature>
<keyword evidence="4 7" id="KW-0863">Zinc-finger</keyword>
<dbReference type="InterPro" id="IPR050888">
    <property type="entry name" value="ZnF_C2H2-type_TF"/>
</dbReference>
<name>B4M184_DROVI</name>
<protein>
    <submittedName>
        <fullName evidence="12">Uncharacterized protein</fullName>
    </submittedName>
</protein>
<dbReference type="Pfam" id="PF07776">
    <property type="entry name" value="zf-AD"/>
    <property type="match status" value="1"/>
</dbReference>
<dbReference type="InterPro" id="IPR036236">
    <property type="entry name" value="Znf_C2H2_sf"/>
</dbReference>
<feature type="binding site" evidence="8">
    <location>
        <position position="23"/>
    </location>
    <ligand>
        <name>Zn(2+)</name>
        <dbReference type="ChEBI" id="CHEBI:29105"/>
    </ligand>
</feature>
<dbReference type="GO" id="GO:0005634">
    <property type="term" value="C:nucleus"/>
    <property type="evidence" value="ECO:0007669"/>
    <property type="project" value="UniProtKB-SubCell"/>
</dbReference>
<evidence type="ECO:0000313" key="12">
    <source>
        <dbReference type="EMBL" id="EDW67495.1"/>
    </source>
</evidence>
<feature type="compositionally biased region" description="Basic and acidic residues" evidence="9">
    <location>
        <begin position="1157"/>
        <end position="1168"/>
    </location>
</feature>
<feature type="compositionally biased region" description="Polar residues" evidence="9">
    <location>
        <begin position="902"/>
        <end position="917"/>
    </location>
</feature>
<evidence type="ECO:0000256" key="7">
    <source>
        <dbReference type="PROSITE-ProRule" id="PRU00042"/>
    </source>
</evidence>
<evidence type="ECO:0000256" key="1">
    <source>
        <dbReference type="ARBA" id="ARBA00004123"/>
    </source>
</evidence>
<feature type="region of interest" description="Disordered" evidence="9">
    <location>
        <begin position="774"/>
        <end position="809"/>
    </location>
</feature>
<evidence type="ECO:0000256" key="9">
    <source>
        <dbReference type="SAM" id="MobiDB-lite"/>
    </source>
</evidence>
<sequence length="1231" mass="136713">MERFAFKIDAALKANLYKICRLCGIDNPSKVPILPNESDVIDLDEPSLSQKVYELVGFVVTQDDKMPQTMCSLCVDKINDFYEFREMCFATNNQTRKLLGLKDVDTQKMLDVKPIFKKEPLTVATPAKRGRKRKTEDSALTAPSTSAKSTTMNIALDAVKNEPFNWRKKLRLQHQQLAPSKTEVKEEPTEVVKFTMSAKKARKASCSVCGERFENKELVEEHKATSHVPTVLRYTCTACNQSHHSLSDIKAHQLWHKLSKTPYQCPLCDAIVANNYAYTRHLREHTSPTPIESLVLDRECPLCRKTFLTNFFYNTHPCARRTRQCGGCSRLLNSEIAYMRHAPHCAKIYLNHSKHIMPEAADNEAQMRIKNENDVDAEENNHSSIEYTQAGDMQPVVVLERLASPLLRESSVASSLGRSSDRVSSKTYLKRVDQLLKNTMSTLVSIKHEPEVHIDDTGPPLALEQPESEPDDDPSACDDFHADAGNDDSDEDAASGSANAVAIAPIVSVKQESFDESYEKQPMSSSDGVQIKQEPLKLKLKITKNHGQLNSSIVDDDDNEVLSKSAKKKKKRKHKERNKESEVGDKATPTATAPNESPTEKTVEAAGSAIVSIKQERLDDNYAGDCVPQVEYEPQATVMTSIPMLQLGGNYSELNQEASTATAELEDVKPNRLELDRIMQITHIASGVVMAEEAMPPESAVEAVPNEDHMEKLTKPLKKTATKSTARKSTGGGVPREVASSSSLRPSELQLPQIVAVESGASVPFNAAAIKPEPLNRGYADEQEWSEQGEQEAEQHEAEKSNEINHNEKIDEESAYINSLDLSNVIIKQEKDLHISDVDINGSEADNIHYNGLHESEDSDEDEDDDGSASSADEAEEENMDTYEEPEERIYREIELPPLEEQSPSKNPAPEAQSTSEILAVDPQSDMMTIEPQPEMLPMETEGVVHTEILPVDPRTEMIPGEAQNVVQEPTTSALNQNLAETQSKLETAQIEPQDMTQESEPALATEHNVLEPQDESVPQLASESADTEPEQEPANAALFSFVITSVCSQAEEKPMEGNNKTSANNGQELSQAEATEKNVNSEEQNTCPVVTLSAPKDNETLAQPFFASSSNYSCAEEQQNVLNHELSASVQMQQVNEANTEASTTRAYIETFAEDERSANEETENRINEQQQQQLEQVQQEQEQLQPLQQPRLAVNDDSNINEIAENNNNANIERELNDDANVAQENPIP</sequence>
<dbReference type="KEGG" id="dvi:6629694"/>
<keyword evidence="2 8" id="KW-0479">Metal-binding</keyword>
<evidence type="ECO:0000256" key="3">
    <source>
        <dbReference type="ARBA" id="ARBA00022737"/>
    </source>
</evidence>
<feature type="region of interest" description="Disordered" evidence="9">
    <location>
        <begin position="447"/>
        <end position="496"/>
    </location>
</feature>
<organism evidence="12 13">
    <name type="scientific">Drosophila virilis</name>
    <name type="common">Fruit fly</name>
    <dbReference type="NCBI Taxonomy" id="7244"/>
    <lineage>
        <taxon>Eukaryota</taxon>
        <taxon>Metazoa</taxon>
        <taxon>Ecdysozoa</taxon>
        <taxon>Arthropoda</taxon>
        <taxon>Hexapoda</taxon>
        <taxon>Insecta</taxon>
        <taxon>Pterygota</taxon>
        <taxon>Neoptera</taxon>
        <taxon>Endopterygota</taxon>
        <taxon>Diptera</taxon>
        <taxon>Brachycera</taxon>
        <taxon>Muscomorpha</taxon>
        <taxon>Ephydroidea</taxon>
        <taxon>Drosophilidae</taxon>
        <taxon>Drosophila</taxon>
    </lineage>
</organism>
<evidence type="ECO:0000259" key="11">
    <source>
        <dbReference type="PROSITE" id="PS51915"/>
    </source>
</evidence>
<feature type="region of interest" description="Disordered" evidence="9">
    <location>
        <begin position="564"/>
        <end position="605"/>
    </location>
</feature>
<evidence type="ECO:0000313" key="13">
    <source>
        <dbReference type="Proteomes" id="UP000008792"/>
    </source>
</evidence>
<dbReference type="InterPro" id="IPR013087">
    <property type="entry name" value="Znf_C2H2_type"/>
</dbReference>
<comment type="subcellular location">
    <subcellularLocation>
        <location evidence="1">Nucleus</location>
    </subcellularLocation>
</comment>
<feature type="domain" description="C2H2-type" evidence="10">
    <location>
        <begin position="234"/>
        <end position="261"/>
    </location>
</feature>
<evidence type="ECO:0000256" key="5">
    <source>
        <dbReference type="ARBA" id="ARBA00022833"/>
    </source>
</evidence>
<dbReference type="OrthoDB" id="7765040at2759"/>
<dbReference type="InterPro" id="IPR012934">
    <property type="entry name" value="Znf_AD"/>
</dbReference>
<feature type="compositionally biased region" description="Basic and acidic residues" evidence="9">
    <location>
        <begin position="793"/>
        <end position="809"/>
    </location>
</feature>
<dbReference type="PANTHER" id="PTHR24406">
    <property type="entry name" value="TRANSCRIPTIONAL REPRESSOR CTCFL-RELATED"/>
    <property type="match status" value="1"/>
</dbReference>
<feature type="compositionally biased region" description="Acidic residues" evidence="9">
    <location>
        <begin position="466"/>
        <end position="476"/>
    </location>
</feature>
<dbReference type="Gene3D" id="3.40.1800.20">
    <property type="match status" value="1"/>
</dbReference>
<dbReference type="SUPFAM" id="SSF57716">
    <property type="entry name" value="Glucocorticoid receptor-like (DNA-binding domain)"/>
    <property type="match status" value="1"/>
</dbReference>
<dbReference type="Proteomes" id="UP000008792">
    <property type="component" value="Unassembled WGS sequence"/>
</dbReference>
<feature type="region of interest" description="Disordered" evidence="9">
    <location>
        <begin position="123"/>
        <end position="147"/>
    </location>
</feature>
<feature type="compositionally biased region" description="Polar residues" evidence="9">
    <location>
        <begin position="1059"/>
        <end position="1074"/>
    </location>
</feature>
<dbReference type="SUPFAM" id="SSF57667">
    <property type="entry name" value="beta-beta-alpha zinc fingers"/>
    <property type="match status" value="1"/>
</dbReference>
<feature type="binding site" evidence="8">
    <location>
        <position position="20"/>
    </location>
    <ligand>
        <name>Zn(2+)</name>
        <dbReference type="ChEBI" id="CHEBI:29105"/>
    </ligand>
</feature>
<accession>B4M184</accession>
<feature type="compositionally biased region" description="Basic and acidic residues" evidence="9">
    <location>
        <begin position="447"/>
        <end position="456"/>
    </location>
</feature>
<keyword evidence="3" id="KW-0677">Repeat</keyword>
<dbReference type="InParanoid" id="B4M184"/>
<evidence type="ECO:0000256" key="2">
    <source>
        <dbReference type="ARBA" id="ARBA00022723"/>
    </source>
</evidence>
<keyword evidence="5 8" id="KW-0862">Zinc</keyword>
<dbReference type="HOGENOM" id="CLU_290225_0_0_1"/>
<feature type="compositionally biased region" description="Low complexity" evidence="9">
    <location>
        <begin position="1170"/>
        <end position="1191"/>
    </location>
</feature>
<feature type="domain" description="C2H2-type" evidence="10">
    <location>
        <begin position="263"/>
        <end position="290"/>
    </location>
</feature>
<reference evidence="12 13" key="1">
    <citation type="journal article" date="2007" name="Nature">
        <title>Evolution of genes and genomes on the Drosophila phylogeny.</title>
        <authorList>
            <consortium name="Drosophila 12 Genomes Consortium"/>
            <person name="Clark A.G."/>
            <person name="Eisen M.B."/>
            <person name="Smith D.R."/>
            <person name="Bergman C.M."/>
            <person name="Oliver B."/>
            <person name="Markow T.A."/>
            <person name="Kaufman T.C."/>
            <person name="Kellis M."/>
            <person name="Gelbart W."/>
            <person name="Iyer V.N."/>
            <person name="Pollard D.A."/>
            <person name="Sackton T.B."/>
            <person name="Larracuente A.M."/>
            <person name="Singh N.D."/>
            <person name="Abad J.P."/>
            <person name="Abt D.N."/>
            <person name="Adryan B."/>
            <person name="Aguade M."/>
            <person name="Akashi H."/>
            <person name="Anderson W.W."/>
            <person name="Aquadro C.F."/>
            <person name="Ardell D.H."/>
            <person name="Arguello R."/>
            <person name="Artieri C.G."/>
            <person name="Barbash D.A."/>
            <person name="Barker D."/>
            <person name="Barsanti P."/>
            <person name="Batterham P."/>
            <person name="Batzoglou S."/>
            <person name="Begun D."/>
            <person name="Bhutkar A."/>
            <person name="Blanco E."/>
            <person name="Bosak S.A."/>
            <person name="Bradley R.K."/>
            <person name="Brand A.D."/>
            <person name="Brent M.R."/>
            <person name="Brooks A.N."/>
            <person name="Brown R.H."/>
            <person name="Butlin R.K."/>
            <person name="Caggese C."/>
            <person name="Calvi B.R."/>
            <person name="Bernardo de Carvalho A."/>
            <person name="Caspi A."/>
            <person name="Castrezana S."/>
            <person name="Celniker S.E."/>
            <person name="Chang J.L."/>
            <person name="Chapple C."/>
            <person name="Chatterji S."/>
            <person name="Chinwalla A."/>
            <person name="Civetta A."/>
            <person name="Clifton S.W."/>
            <person name="Comeron J.M."/>
            <person name="Costello J.C."/>
            <person name="Coyne J.A."/>
            <person name="Daub J."/>
            <person name="David R.G."/>
            <person name="Delcher A.L."/>
            <person name="Delehaunty K."/>
            <person name="Do C.B."/>
            <person name="Ebling H."/>
            <person name="Edwards K."/>
            <person name="Eickbush T."/>
            <person name="Evans J.D."/>
            <person name="Filipski A."/>
            <person name="Findeiss S."/>
            <person name="Freyhult E."/>
            <person name="Fulton L."/>
            <person name="Fulton R."/>
            <person name="Garcia A.C."/>
            <person name="Gardiner A."/>
            <person name="Garfield D.A."/>
            <person name="Garvin B.E."/>
            <person name="Gibson G."/>
            <person name="Gilbert D."/>
            <person name="Gnerre S."/>
            <person name="Godfrey J."/>
            <person name="Good R."/>
            <person name="Gotea V."/>
            <person name="Gravely B."/>
            <person name="Greenberg A.J."/>
            <person name="Griffiths-Jones S."/>
            <person name="Gross S."/>
            <person name="Guigo R."/>
            <person name="Gustafson E.A."/>
            <person name="Haerty W."/>
            <person name="Hahn M.W."/>
            <person name="Halligan D.L."/>
            <person name="Halpern A.L."/>
            <person name="Halter G.M."/>
            <person name="Han M.V."/>
            <person name="Heger A."/>
            <person name="Hillier L."/>
            <person name="Hinrichs A.S."/>
            <person name="Holmes I."/>
            <person name="Hoskins R.A."/>
            <person name="Hubisz M.J."/>
            <person name="Hultmark D."/>
            <person name="Huntley M.A."/>
            <person name="Jaffe D.B."/>
            <person name="Jagadeeshan S."/>
            <person name="Jeck W.R."/>
            <person name="Johnson J."/>
            <person name="Jones C.D."/>
            <person name="Jordan W.C."/>
            <person name="Karpen G.H."/>
            <person name="Kataoka E."/>
            <person name="Keightley P.D."/>
            <person name="Kheradpour P."/>
            <person name="Kirkness E.F."/>
            <person name="Koerich L.B."/>
            <person name="Kristiansen K."/>
            <person name="Kudrna D."/>
            <person name="Kulathinal R.J."/>
            <person name="Kumar S."/>
            <person name="Kwok R."/>
            <person name="Lander E."/>
            <person name="Langley C.H."/>
            <person name="Lapoint R."/>
            <person name="Lazzaro B.P."/>
            <person name="Lee S.J."/>
            <person name="Levesque L."/>
            <person name="Li R."/>
            <person name="Lin C.F."/>
            <person name="Lin M.F."/>
            <person name="Lindblad-Toh K."/>
            <person name="Llopart A."/>
            <person name="Long M."/>
            <person name="Low L."/>
            <person name="Lozovsky E."/>
            <person name="Lu J."/>
            <person name="Luo M."/>
            <person name="Machado C.A."/>
            <person name="Makalowski W."/>
            <person name="Marzo M."/>
            <person name="Matsuda M."/>
            <person name="Matzkin L."/>
            <person name="McAllister B."/>
            <person name="McBride C.S."/>
            <person name="McKernan B."/>
            <person name="McKernan K."/>
            <person name="Mendez-Lago M."/>
            <person name="Minx P."/>
            <person name="Mollenhauer M.U."/>
            <person name="Montooth K."/>
            <person name="Mount S.M."/>
            <person name="Mu X."/>
            <person name="Myers E."/>
            <person name="Negre B."/>
            <person name="Newfeld S."/>
            <person name="Nielsen R."/>
            <person name="Noor M.A."/>
            <person name="O'Grady P."/>
            <person name="Pachter L."/>
            <person name="Papaceit M."/>
            <person name="Parisi M.J."/>
            <person name="Parisi M."/>
            <person name="Parts L."/>
            <person name="Pedersen J.S."/>
            <person name="Pesole G."/>
            <person name="Phillippy A.M."/>
            <person name="Ponting C.P."/>
            <person name="Pop M."/>
            <person name="Porcelli D."/>
            <person name="Powell J.R."/>
            <person name="Prohaska S."/>
            <person name="Pruitt K."/>
            <person name="Puig M."/>
            <person name="Quesneville H."/>
            <person name="Ram K.R."/>
            <person name="Rand D."/>
            <person name="Rasmussen M.D."/>
            <person name="Reed L.K."/>
            <person name="Reenan R."/>
            <person name="Reily A."/>
            <person name="Remington K.A."/>
            <person name="Rieger T.T."/>
            <person name="Ritchie M.G."/>
            <person name="Robin C."/>
            <person name="Rogers Y.H."/>
            <person name="Rohde C."/>
            <person name="Rozas J."/>
            <person name="Rubenfield M.J."/>
            <person name="Ruiz A."/>
            <person name="Russo S."/>
            <person name="Salzberg S.L."/>
            <person name="Sanchez-Gracia A."/>
            <person name="Saranga D.J."/>
            <person name="Sato H."/>
            <person name="Schaeffer S.W."/>
            <person name="Schatz M.C."/>
            <person name="Schlenke T."/>
            <person name="Schwartz R."/>
            <person name="Segarra C."/>
            <person name="Singh R.S."/>
            <person name="Sirot L."/>
            <person name="Sirota M."/>
            <person name="Sisneros N.B."/>
            <person name="Smith C.D."/>
            <person name="Smith T.F."/>
            <person name="Spieth J."/>
            <person name="Stage D.E."/>
            <person name="Stark A."/>
            <person name="Stephan W."/>
            <person name="Strausberg R.L."/>
            <person name="Strempel S."/>
            <person name="Sturgill D."/>
            <person name="Sutton G."/>
            <person name="Sutton G.G."/>
            <person name="Tao W."/>
            <person name="Teichmann S."/>
            <person name="Tobari Y.N."/>
            <person name="Tomimura Y."/>
            <person name="Tsolas J.M."/>
            <person name="Valente V.L."/>
            <person name="Venter E."/>
            <person name="Venter J.C."/>
            <person name="Vicario S."/>
            <person name="Vieira F.G."/>
            <person name="Vilella A.J."/>
            <person name="Villasante A."/>
            <person name="Walenz B."/>
            <person name="Wang J."/>
            <person name="Wasserman M."/>
            <person name="Watts T."/>
            <person name="Wilson D."/>
            <person name="Wilson R.K."/>
            <person name="Wing R.A."/>
            <person name="Wolfner M.F."/>
            <person name="Wong A."/>
            <person name="Wong G.K."/>
            <person name="Wu C.I."/>
            <person name="Wu G."/>
            <person name="Yamamoto D."/>
            <person name="Yang H.P."/>
            <person name="Yang S.P."/>
            <person name="Yorke J.A."/>
            <person name="Yoshida K."/>
            <person name="Zdobnov E."/>
            <person name="Zhang P."/>
            <person name="Zhang Y."/>
            <person name="Zimin A.V."/>
            <person name="Baldwin J."/>
            <person name="Abdouelleil A."/>
            <person name="Abdulkadir J."/>
            <person name="Abebe A."/>
            <person name="Abera B."/>
            <person name="Abreu J."/>
            <person name="Acer S.C."/>
            <person name="Aftuck L."/>
            <person name="Alexander A."/>
            <person name="An P."/>
            <person name="Anderson E."/>
            <person name="Anderson S."/>
            <person name="Arachi H."/>
            <person name="Azer M."/>
            <person name="Bachantsang P."/>
            <person name="Barry A."/>
            <person name="Bayul T."/>
            <person name="Berlin A."/>
            <person name="Bessette D."/>
            <person name="Bloom T."/>
            <person name="Blye J."/>
            <person name="Boguslavskiy L."/>
            <person name="Bonnet C."/>
            <person name="Boukhgalter B."/>
            <person name="Bourzgui I."/>
            <person name="Brown A."/>
            <person name="Cahill P."/>
            <person name="Channer S."/>
            <person name="Cheshatsang Y."/>
            <person name="Chuda L."/>
            <person name="Citroen M."/>
            <person name="Collymore A."/>
            <person name="Cooke P."/>
            <person name="Costello M."/>
            <person name="D'Aco K."/>
            <person name="Daza R."/>
            <person name="De Haan G."/>
            <person name="DeGray S."/>
            <person name="DeMaso C."/>
            <person name="Dhargay N."/>
            <person name="Dooley K."/>
            <person name="Dooley E."/>
            <person name="Doricent M."/>
            <person name="Dorje P."/>
            <person name="Dorjee K."/>
            <person name="Dupes A."/>
            <person name="Elong R."/>
            <person name="Falk J."/>
            <person name="Farina A."/>
            <person name="Faro S."/>
            <person name="Ferguson D."/>
            <person name="Fisher S."/>
            <person name="Foley C.D."/>
            <person name="Franke A."/>
            <person name="Friedrich D."/>
            <person name="Gadbois L."/>
            <person name="Gearin G."/>
            <person name="Gearin C.R."/>
            <person name="Giannoukos G."/>
            <person name="Goode T."/>
            <person name="Graham J."/>
            <person name="Grandbois E."/>
            <person name="Grewal S."/>
            <person name="Gyaltsen K."/>
            <person name="Hafez N."/>
            <person name="Hagos B."/>
            <person name="Hall J."/>
            <person name="Henson C."/>
            <person name="Hollinger A."/>
            <person name="Honan T."/>
            <person name="Huard M.D."/>
            <person name="Hughes L."/>
            <person name="Hurhula B."/>
            <person name="Husby M.E."/>
            <person name="Kamat A."/>
            <person name="Kanga B."/>
            <person name="Kashin S."/>
            <person name="Khazanovich D."/>
            <person name="Kisner P."/>
            <person name="Lance K."/>
            <person name="Lara M."/>
            <person name="Lee W."/>
            <person name="Lennon N."/>
            <person name="Letendre F."/>
            <person name="LeVine R."/>
            <person name="Lipovsky A."/>
            <person name="Liu X."/>
            <person name="Liu J."/>
            <person name="Liu S."/>
            <person name="Lokyitsang T."/>
            <person name="Lokyitsang Y."/>
            <person name="Lubonja R."/>
            <person name="Lui A."/>
            <person name="MacDonald P."/>
            <person name="Magnisalis V."/>
            <person name="Maru K."/>
            <person name="Matthews C."/>
            <person name="McCusker W."/>
            <person name="McDonough S."/>
            <person name="Mehta T."/>
            <person name="Meldrim J."/>
            <person name="Meneus L."/>
            <person name="Mihai O."/>
            <person name="Mihalev A."/>
            <person name="Mihova T."/>
            <person name="Mittelman R."/>
            <person name="Mlenga V."/>
            <person name="Montmayeur A."/>
            <person name="Mulrain L."/>
            <person name="Navidi A."/>
            <person name="Naylor J."/>
            <person name="Negash T."/>
            <person name="Nguyen T."/>
            <person name="Nguyen N."/>
            <person name="Nicol R."/>
            <person name="Norbu C."/>
            <person name="Norbu N."/>
            <person name="Novod N."/>
            <person name="O'Neill B."/>
            <person name="Osman S."/>
            <person name="Markiewicz E."/>
            <person name="Oyono O.L."/>
            <person name="Patti C."/>
            <person name="Phunkhang P."/>
            <person name="Pierre F."/>
            <person name="Priest M."/>
            <person name="Raghuraman S."/>
            <person name="Rege F."/>
            <person name="Reyes R."/>
            <person name="Rise C."/>
            <person name="Rogov P."/>
            <person name="Ross K."/>
            <person name="Ryan E."/>
            <person name="Settipalli S."/>
            <person name="Shea T."/>
            <person name="Sherpa N."/>
            <person name="Shi L."/>
            <person name="Shih D."/>
            <person name="Sparrow T."/>
            <person name="Spaulding J."/>
            <person name="Stalker J."/>
            <person name="Stange-Thomann N."/>
            <person name="Stavropoulos S."/>
            <person name="Stone C."/>
            <person name="Strader C."/>
            <person name="Tesfaye S."/>
            <person name="Thomson T."/>
            <person name="Thoulutsang Y."/>
            <person name="Thoulutsang D."/>
            <person name="Topham K."/>
            <person name="Topping I."/>
            <person name="Tsamla T."/>
            <person name="Vassiliev H."/>
            <person name="Vo A."/>
            <person name="Wangchuk T."/>
            <person name="Wangdi T."/>
            <person name="Weiand M."/>
            <person name="Wilkinson J."/>
            <person name="Wilson A."/>
            <person name="Yadav S."/>
            <person name="Young G."/>
            <person name="Yu Q."/>
            <person name="Zembek L."/>
            <person name="Zhong D."/>
            <person name="Zimmer A."/>
            <person name="Zwirko Z."/>
            <person name="Jaffe D.B."/>
            <person name="Alvarez P."/>
            <person name="Brockman W."/>
            <person name="Butler J."/>
            <person name="Chin C."/>
            <person name="Gnerre S."/>
            <person name="Grabherr M."/>
            <person name="Kleber M."/>
            <person name="Mauceli E."/>
            <person name="MacCallum I."/>
        </authorList>
    </citation>
    <scope>NUCLEOTIDE SEQUENCE [LARGE SCALE GENOMIC DNA]</scope>
    <source>
        <strain evidence="13">Tucson 15010-1051.87</strain>
    </source>
</reference>
<feature type="region of interest" description="Disordered" evidence="9">
    <location>
        <begin position="712"/>
        <end position="747"/>
    </location>
</feature>
<gene>
    <name evidence="12" type="primary">Dvir\GJ23048</name>
    <name evidence="12" type="ORF">Dvir_GJ23048</name>
</gene>
<dbReference type="AlphaFoldDB" id="B4M184"/>
<evidence type="ECO:0000256" key="4">
    <source>
        <dbReference type="ARBA" id="ARBA00022771"/>
    </source>
</evidence>
<dbReference type="GO" id="GO:0008270">
    <property type="term" value="F:zinc ion binding"/>
    <property type="evidence" value="ECO:0007669"/>
    <property type="project" value="UniProtKB-UniRule"/>
</dbReference>